<reference evidence="1" key="2">
    <citation type="submission" date="2023-06" db="EMBL/GenBank/DDBJ databases">
        <authorList>
            <person name="Ma L."/>
            <person name="Liu K.-W."/>
            <person name="Li Z."/>
            <person name="Hsiao Y.-Y."/>
            <person name="Qi Y."/>
            <person name="Fu T."/>
            <person name="Tang G."/>
            <person name="Zhang D."/>
            <person name="Sun W.-H."/>
            <person name="Liu D.-K."/>
            <person name="Li Y."/>
            <person name="Chen G.-Z."/>
            <person name="Liu X.-D."/>
            <person name="Liao X.-Y."/>
            <person name="Jiang Y.-T."/>
            <person name="Yu X."/>
            <person name="Hao Y."/>
            <person name="Huang J."/>
            <person name="Zhao X.-W."/>
            <person name="Ke S."/>
            <person name="Chen Y.-Y."/>
            <person name="Wu W.-L."/>
            <person name="Hsu J.-L."/>
            <person name="Lin Y.-F."/>
            <person name="Huang M.-D."/>
            <person name="Li C.-Y."/>
            <person name="Huang L."/>
            <person name="Wang Z.-W."/>
            <person name="Zhao X."/>
            <person name="Zhong W.-Y."/>
            <person name="Peng D.-H."/>
            <person name="Ahmad S."/>
            <person name="Lan S."/>
            <person name="Zhang J.-S."/>
            <person name="Tsai W.-C."/>
            <person name="Van De Peer Y."/>
            <person name="Liu Z.-J."/>
        </authorList>
    </citation>
    <scope>NUCLEOTIDE SEQUENCE</scope>
    <source>
        <strain evidence="1">SCP</strain>
        <tissue evidence="1">Leaves</tissue>
    </source>
</reference>
<protein>
    <submittedName>
        <fullName evidence="1">DNA-directed RNA polymerase subunit beta</fullName>
    </submittedName>
</protein>
<proteinExistence type="predicted"/>
<dbReference type="Proteomes" id="UP001179952">
    <property type="component" value="Unassembled WGS sequence"/>
</dbReference>
<evidence type="ECO:0000313" key="1">
    <source>
        <dbReference type="EMBL" id="KAK1265352.1"/>
    </source>
</evidence>
<keyword evidence="1" id="KW-0804">Transcription</keyword>
<evidence type="ECO:0000313" key="2">
    <source>
        <dbReference type="Proteomes" id="UP001179952"/>
    </source>
</evidence>
<sequence length="52" mass="6061">MLCTAITGGTIPTPEDVPESFRLLVHKLRYLTLELNHFLVYEKNFQINRKEA</sequence>
<keyword evidence="2" id="KW-1185">Reference proteome</keyword>
<accession>A0AAV9AMP8</accession>
<organism evidence="1 2">
    <name type="scientific">Acorus gramineus</name>
    <name type="common">Dwarf sweet flag</name>
    <dbReference type="NCBI Taxonomy" id="55184"/>
    <lineage>
        <taxon>Eukaryota</taxon>
        <taxon>Viridiplantae</taxon>
        <taxon>Streptophyta</taxon>
        <taxon>Embryophyta</taxon>
        <taxon>Tracheophyta</taxon>
        <taxon>Spermatophyta</taxon>
        <taxon>Magnoliopsida</taxon>
        <taxon>Liliopsida</taxon>
        <taxon>Acoraceae</taxon>
        <taxon>Acorus</taxon>
    </lineage>
</organism>
<name>A0AAV9AMP8_ACOGR</name>
<dbReference type="AlphaFoldDB" id="A0AAV9AMP8"/>
<dbReference type="EMBL" id="JAUJYN010000008">
    <property type="protein sequence ID" value="KAK1265352.1"/>
    <property type="molecule type" value="Genomic_DNA"/>
</dbReference>
<keyword evidence="1" id="KW-0240">DNA-directed RNA polymerase</keyword>
<reference evidence="1" key="1">
    <citation type="journal article" date="2023" name="Nat. Commun.">
        <title>Diploid and tetraploid genomes of Acorus and the evolution of monocots.</title>
        <authorList>
            <person name="Ma L."/>
            <person name="Liu K.W."/>
            <person name="Li Z."/>
            <person name="Hsiao Y.Y."/>
            <person name="Qi Y."/>
            <person name="Fu T."/>
            <person name="Tang G.D."/>
            <person name="Zhang D."/>
            <person name="Sun W.H."/>
            <person name="Liu D.K."/>
            <person name="Li Y."/>
            <person name="Chen G.Z."/>
            <person name="Liu X.D."/>
            <person name="Liao X.Y."/>
            <person name="Jiang Y.T."/>
            <person name="Yu X."/>
            <person name="Hao Y."/>
            <person name="Huang J."/>
            <person name="Zhao X.W."/>
            <person name="Ke S."/>
            <person name="Chen Y.Y."/>
            <person name="Wu W.L."/>
            <person name="Hsu J.L."/>
            <person name="Lin Y.F."/>
            <person name="Huang M.D."/>
            <person name="Li C.Y."/>
            <person name="Huang L."/>
            <person name="Wang Z.W."/>
            <person name="Zhao X."/>
            <person name="Zhong W.Y."/>
            <person name="Peng D.H."/>
            <person name="Ahmad S."/>
            <person name="Lan S."/>
            <person name="Zhang J.S."/>
            <person name="Tsai W.C."/>
            <person name="Van de Peer Y."/>
            <person name="Liu Z.J."/>
        </authorList>
    </citation>
    <scope>NUCLEOTIDE SEQUENCE</scope>
    <source>
        <strain evidence="1">SCP</strain>
    </source>
</reference>
<gene>
    <name evidence="1" type="ORF">QJS04_geneDACA017837</name>
</gene>
<comment type="caution">
    <text evidence="1">The sequence shown here is derived from an EMBL/GenBank/DDBJ whole genome shotgun (WGS) entry which is preliminary data.</text>
</comment>
<dbReference type="GO" id="GO:0000428">
    <property type="term" value="C:DNA-directed RNA polymerase complex"/>
    <property type="evidence" value="ECO:0007669"/>
    <property type="project" value="UniProtKB-KW"/>
</dbReference>